<dbReference type="Gramene" id="Pp3c21_12340V3.1">
    <property type="protein sequence ID" value="Pp3c21_12340V3.1"/>
    <property type="gene ID" value="Pp3c21_12340"/>
</dbReference>
<feature type="chain" id="PRO_5043157992" description="Granulins domain-containing protein" evidence="13">
    <location>
        <begin position="28"/>
        <end position="461"/>
    </location>
</feature>
<dbReference type="PROSITE" id="PS00639">
    <property type="entry name" value="THIOL_PROTEASE_HIS"/>
    <property type="match status" value="1"/>
</dbReference>
<dbReference type="GO" id="GO:0005764">
    <property type="term" value="C:lysosome"/>
    <property type="evidence" value="ECO:0000318"/>
    <property type="project" value="GO_Central"/>
</dbReference>
<dbReference type="SMART" id="SM00848">
    <property type="entry name" value="Inhibitor_I29"/>
    <property type="match status" value="1"/>
</dbReference>
<dbReference type="GO" id="GO:0010623">
    <property type="term" value="P:programmed cell death involved in cell development"/>
    <property type="evidence" value="ECO:0007669"/>
    <property type="project" value="UniProtKB-ARBA"/>
</dbReference>
<proteinExistence type="inferred from homology"/>
<evidence type="ECO:0000256" key="10">
    <source>
        <dbReference type="ARBA" id="ARBA00023136"/>
    </source>
</evidence>
<dbReference type="InterPro" id="IPR000169">
    <property type="entry name" value="Pept_cys_AS"/>
</dbReference>
<dbReference type="EnsemblPlants" id="Pp3c21_12340V3.2">
    <property type="protein sequence ID" value="Pp3c21_12340V3.2"/>
    <property type="gene ID" value="Pp3c21_12340"/>
</dbReference>
<dbReference type="PaxDb" id="3218-PP1S369_30V6.2"/>
<reference evidence="18" key="3">
    <citation type="submission" date="2020-12" db="UniProtKB">
        <authorList>
            <consortium name="EnsemblPlants"/>
        </authorList>
    </citation>
    <scope>IDENTIFICATION</scope>
</reference>
<protein>
    <recommendedName>
        <fullName evidence="20">Granulins domain-containing protein</fullName>
    </recommendedName>
</protein>
<dbReference type="GO" id="GO:0005615">
    <property type="term" value="C:extracellular space"/>
    <property type="evidence" value="ECO:0000318"/>
    <property type="project" value="GO_Central"/>
</dbReference>
<dbReference type="SMART" id="SM00277">
    <property type="entry name" value="GRAN"/>
    <property type="match status" value="1"/>
</dbReference>
<keyword evidence="9" id="KW-0788">Thiol protease</keyword>
<dbReference type="InterPro" id="IPR037277">
    <property type="entry name" value="Granulin_sf"/>
</dbReference>
<keyword evidence="19" id="KW-1185">Reference proteome</keyword>
<organism evidence="17">
    <name type="scientific">Physcomitrium patens</name>
    <name type="common">Spreading-leaved earth moss</name>
    <name type="synonym">Physcomitrella patens</name>
    <dbReference type="NCBI Taxonomy" id="3218"/>
    <lineage>
        <taxon>Eukaryota</taxon>
        <taxon>Viridiplantae</taxon>
        <taxon>Streptophyta</taxon>
        <taxon>Embryophyta</taxon>
        <taxon>Bryophyta</taxon>
        <taxon>Bryophytina</taxon>
        <taxon>Bryopsida</taxon>
        <taxon>Funariidae</taxon>
        <taxon>Funariales</taxon>
        <taxon>Funariaceae</taxon>
        <taxon>Physcomitrium</taxon>
    </lineage>
</organism>
<keyword evidence="8" id="KW-0378">Hydrolase</keyword>
<dbReference type="KEGG" id="ppp:112273847"/>
<dbReference type="InterPro" id="IPR039417">
    <property type="entry name" value="Peptidase_C1A_papain-like"/>
</dbReference>
<keyword evidence="10" id="KW-0472">Membrane</keyword>
<dbReference type="InterPro" id="IPR038765">
    <property type="entry name" value="Papain-like_cys_pep_sf"/>
</dbReference>
<keyword evidence="11" id="KW-1015">Disulfide bond</keyword>
<evidence type="ECO:0000256" key="4">
    <source>
        <dbReference type="ARBA" id="ARBA00022475"/>
    </source>
</evidence>
<dbReference type="InterPro" id="IPR013201">
    <property type="entry name" value="Prot_inhib_I29"/>
</dbReference>
<dbReference type="PROSITE" id="PS00640">
    <property type="entry name" value="THIOL_PROTEASE_ASN"/>
    <property type="match status" value="1"/>
</dbReference>
<evidence type="ECO:0008006" key="20">
    <source>
        <dbReference type="Google" id="ProtNLM"/>
    </source>
</evidence>
<evidence type="ECO:0000259" key="15">
    <source>
        <dbReference type="SMART" id="SM00645"/>
    </source>
</evidence>
<dbReference type="InterPro" id="IPR000668">
    <property type="entry name" value="Peptidase_C1A_C"/>
</dbReference>
<evidence type="ECO:0000259" key="14">
    <source>
        <dbReference type="SMART" id="SM00277"/>
    </source>
</evidence>
<comment type="similarity">
    <text evidence="3">Belongs to the peptidase C1 family.</text>
</comment>
<accession>A0A2K1IRR0</accession>
<dbReference type="CDD" id="cd02248">
    <property type="entry name" value="Peptidase_C1A"/>
    <property type="match status" value="1"/>
</dbReference>
<evidence type="ECO:0000313" key="18">
    <source>
        <dbReference type="EnsemblPlants" id="Pp3c21_12340V3.1"/>
    </source>
</evidence>
<dbReference type="InterPro" id="IPR025660">
    <property type="entry name" value="Pept_his_AS"/>
</dbReference>
<feature type="signal peptide" evidence="13">
    <location>
        <begin position="1"/>
        <end position="27"/>
    </location>
</feature>
<feature type="domain" description="Granulins" evidence="14">
    <location>
        <begin position="378"/>
        <end position="435"/>
    </location>
</feature>
<dbReference type="Gramene" id="Pp3c21_12340V3.3">
    <property type="protein sequence ID" value="Pp3c21_12340V3.3"/>
    <property type="gene ID" value="Pp3c21_12340"/>
</dbReference>
<dbReference type="SUPFAM" id="SSF57277">
    <property type="entry name" value="Granulin repeat"/>
    <property type="match status" value="1"/>
</dbReference>
<dbReference type="FunFam" id="3.90.70.10:FF:000055">
    <property type="entry name" value="cysteine protease XCP2"/>
    <property type="match status" value="1"/>
</dbReference>
<evidence type="ECO:0000256" key="7">
    <source>
        <dbReference type="ARBA" id="ARBA00022729"/>
    </source>
</evidence>
<comment type="subcellular location">
    <subcellularLocation>
        <location evidence="2">Cell membrane</location>
    </subcellularLocation>
    <subcellularLocation>
        <location evidence="1">Vacuole</location>
    </subcellularLocation>
</comment>
<dbReference type="FunFam" id="2.10.25.160:FF:000002">
    <property type="entry name" value="Cysteine protease 1"/>
    <property type="match status" value="1"/>
</dbReference>
<sequence>MASSTQGGVGAVVVSVAVLLLAGIACCYEEDGTSESFLHMTTDLEHENLLLEQFAAWAHKHGKAYHDAEQCLHRFAVWKDNLAYIRHSETNRTYSLGLTKFADLTNEEFRRMYTGTRIDRSRRAKRRTGFRYADSEAPESVDWRKNGAVTSVKDQGSCGSCWAFSAVGSVEGINAIRNGEAVSLSEQELVDCDLEYNQGCNGGLMDYAFDFIIQNGGIDTEKDYPYKGFDGRCDNSKKNAHVVTIDGYEDVPENDEEALKKAVAGQPVSVAIEAGGRDFQLYAGGVFSGECGTDLDHGVLAVGYGTEDGVDYWIVKNSWGEYWGESGYLRMKRNMKDSNDGPGLCGINIEPSYAVKTSPNPPNPGPTPPSPTPPEVICDKWRTCPSENTCCCTFPMGKMCLAWGCCSMDSATCCDDHYHCCPHDYPVCNLAAGLCVKGEHDKEGVALMKRTMAHFNWQGNF</sequence>
<feature type="domain" description="Peptidase C1A papain C-terminal" evidence="15">
    <location>
        <begin position="137"/>
        <end position="355"/>
    </location>
</feature>
<dbReference type="InterPro" id="IPR025661">
    <property type="entry name" value="Pept_asp_AS"/>
</dbReference>
<name>A0A2K1IRR0_PHYPA</name>
<evidence type="ECO:0000313" key="17">
    <source>
        <dbReference type="EMBL" id="PNR31966.1"/>
    </source>
</evidence>
<evidence type="ECO:0000256" key="13">
    <source>
        <dbReference type="SAM" id="SignalP"/>
    </source>
</evidence>
<dbReference type="SMR" id="A0A2K1IRR0"/>
<evidence type="ECO:0000256" key="8">
    <source>
        <dbReference type="ARBA" id="ARBA00022801"/>
    </source>
</evidence>
<dbReference type="Gramene" id="Pp3c21_12340V3.2">
    <property type="protein sequence ID" value="Pp3c21_12340V3.2"/>
    <property type="gene ID" value="Pp3c21_12340"/>
</dbReference>
<evidence type="ECO:0000256" key="6">
    <source>
        <dbReference type="ARBA" id="ARBA00022670"/>
    </source>
</evidence>
<keyword evidence="6" id="KW-0645">Protease</keyword>
<evidence type="ECO:0000256" key="12">
    <source>
        <dbReference type="ARBA" id="ARBA00023180"/>
    </source>
</evidence>
<dbReference type="GeneID" id="112273847"/>
<dbReference type="Gene3D" id="3.90.70.10">
    <property type="entry name" value="Cysteine proteinases"/>
    <property type="match status" value="1"/>
</dbReference>
<dbReference type="InterPro" id="IPR013128">
    <property type="entry name" value="Peptidase_C1A"/>
</dbReference>
<dbReference type="OrthoDB" id="10253408at2759"/>
<reference evidence="17 19" key="1">
    <citation type="journal article" date="2008" name="Science">
        <title>The Physcomitrella genome reveals evolutionary insights into the conquest of land by plants.</title>
        <authorList>
            <person name="Rensing S."/>
            <person name="Lang D."/>
            <person name="Zimmer A."/>
            <person name="Terry A."/>
            <person name="Salamov A."/>
            <person name="Shapiro H."/>
            <person name="Nishiyama T."/>
            <person name="Perroud P.-F."/>
            <person name="Lindquist E."/>
            <person name="Kamisugi Y."/>
            <person name="Tanahashi T."/>
            <person name="Sakakibara K."/>
            <person name="Fujita T."/>
            <person name="Oishi K."/>
            <person name="Shin-I T."/>
            <person name="Kuroki Y."/>
            <person name="Toyoda A."/>
            <person name="Suzuki Y."/>
            <person name="Hashimoto A."/>
            <person name="Yamaguchi K."/>
            <person name="Sugano A."/>
            <person name="Kohara Y."/>
            <person name="Fujiyama A."/>
            <person name="Anterola A."/>
            <person name="Aoki S."/>
            <person name="Ashton N."/>
            <person name="Barbazuk W.B."/>
            <person name="Barker E."/>
            <person name="Bennetzen J."/>
            <person name="Bezanilla M."/>
            <person name="Blankenship R."/>
            <person name="Cho S.H."/>
            <person name="Dutcher S."/>
            <person name="Estelle M."/>
            <person name="Fawcett J.A."/>
            <person name="Gundlach H."/>
            <person name="Hanada K."/>
            <person name="Heyl A."/>
            <person name="Hicks K.A."/>
            <person name="Hugh J."/>
            <person name="Lohr M."/>
            <person name="Mayer K."/>
            <person name="Melkozernov A."/>
            <person name="Murata T."/>
            <person name="Nelson D."/>
            <person name="Pils B."/>
            <person name="Prigge M."/>
            <person name="Reiss B."/>
            <person name="Renner T."/>
            <person name="Rombauts S."/>
            <person name="Rushton P."/>
            <person name="Sanderfoot A."/>
            <person name="Schween G."/>
            <person name="Shiu S.-H."/>
            <person name="Stueber K."/>
            <person name="Theodoulou F.L."/>
            <person name="Tu H."/>
            <person name="Van de Peer Y."/>
            <person name="Verrier P.J."/>
            <person name="Waters E."/>
            <person name="Wood A."/>
            <person name="Yang L."/>
            <person name="Cove D."/>
            <person name="Cuming A."/>
            <person name="Hasebe M."/>
            <person name="Lucas S."/>
            <person name="Mishler D.B."/>
            <person name="Reski R."/>
            <person name="Grigoriev I."/>
            <person name="Quatrano R.S."/>
            <person name="Boore J.L."/>
        </authorList>
    </citation>
    <scope>NUCLEOTIDE SEQUENCE [LARGE SCALE GENOMIC DNA]</scope>
    <source>
        <strain evidence="18 19">cv. Gransden 2004</strain>
    </source>
</reference>
<dbReference type="GO" id="GO:0005886">
    <property type="term" value="C:plasma membrane"/>
    <property type="evidence" value="ECO:0007669"/>
    <property type="project" value="UniProtKB-SubCell"/>
</dbReference>
<evidence type="ECO:0000256" key="11">
    <source>
        <dbReference type="ARBA" id="ARBA00023157"/>
    </source>
</evidence>
<dbReference type="Proteomes" id="UP000006727">
    <property type="component" value="Chromosome 21"/>
</dbReference>
<evidence type="ECO:0000256" key="9">
    <source>
        <dbReference type="ARBA" id="ARBA00022807"/>
    </source>
</evidence>
<evidence type="ECO:0000256" key="5">
    <source>
        <dbReference type="ARBA" id="ARBA00022554"/>
    </source>
</evidence>
<feature type="domain" description="Cathepsin propeptide inhibitor" evidence="16">
    <location>
        <begin position="54"/>
        <end position="109"/>
    </location>
</feature>
<evidence type="ECO:0000256" key="1">
    <source>
        <dbReference type="ARBA" id="ARBA00004116"/>
    </source>
</evidence>
<dbReference type="Pfam" id="PF00112">
    <property type="entry name" value="Peptidase_C1"/>
    <property type="match status" value="1"/>
</dbReference>
<keyword evidence="12" id="KW-0325">Glycoprotein</keyword>
<dbReference type="Gene3D" id="2.10.25.160">
    <property type="entry name" value="Granulin"/>
    <property type="match status" value="1"/>
</dbReference>
<evidence type="ECO:0000256" key="3">
    <source>
        <dbReference type="ARBA" id="ARBA00008455"/>
    </source>
</evidence>
<dbReference type="EnsemblPlants" id="Pp3c21_12340V3.3">
    <property type="protein sequence ID" value="Pp3c21_12340V3.3"/>
    <property type="gene ID" value="Pp3c21_12340"/>
</dbReference>
<dbReference type="InterPro" id="IPR000118">
    <property type="entry name" value="Granulin"/>
</dbReference>
<gene>
    <name evidence="18" type="primary">LOC112273847</name>
    <name evidence="17" type="ORF">PHYPA_026090</name>
</gene>
<evidence type="ECO:0000259" key="16">
    <source>
        <dbReference type="SMART" id="SM00848"/>
    </source>
</evidence>
<dbReference type="SUPFAM" id="SSF54001">
    <property type="entry name" value="Cysteine proteinases"/>
    <property type="match status" value="1"/>
</dbReference>
<dbReference type="SMART" id="SM00645">
    <property type="entry name" value="Pept_C1"/>
    <property type="match status" value="1"/>
</dbReference>
<dbReference type="AlphaFoldDB" id="A0A2K1IRR0"/>
<dbReference type="FunCoup" id="A0A2K1IRR0">
    <property type="interactions" value="1769"/>
</dbReference>
<dbReference type="Pfam" id="PF00396">
    <property type="entry name" value="Granulin"/>
    <property type="match status" value="1"/>
</dbReference>
<keyword evidence="5" id="KW-0926">Vacuole</keyword>
<dbReference type="PANTHER" id="PTHR12411">
    <property type="entry name" value="CYSTEINE PROTEASE FAMILY C1-RELATED"/>
    <property type="match status" value="1"/>
</dbReference>
<dbReference type="GO" id="GO:0004197">
    <property type="term" value="F:cysteine-type endopeptidase activity"/>
    <property type="evidence" value="ECO:0000318"/>
    <property type="project" value="GO_Central"/>
</dbReference>
<dbReference type="EMBL" id="ABEU02000021">
    <property type="protein sequence ID" value="PNR31966.1"/>
    <property type="molecule type" value="Genomic_DNA"/>
</dbReference>
<reference evidence="17 19" key="2">
    <citation type="journal article" date="2018" name="Plant J.">
        <title>The Physcomitrella patens chromosome-scale assembly reveals moss genome structure and evolution.</title>
        <authorList>
            <person name="Lang D."/>
            <person name="Ullrich K.K."/>
            <person name="Murat F."/>
            <person name="Fuchs J."/>
            <person name="Jenkins J."/>
            <person name="Haas F.B."/>
            <person name="Piednoel M."/>
            <person name="Gundlach H."/>
            <person name="Van Bel M."/>
            <person name="Meyberg R."/>
            <person name="Vives C."/>
            <person name="Morata J."/>
            <person name="Symeonidi A."/>
            <person name="Hiss M."/>
            <person name="Muchero W."/>
            <person name="Kamisugi Y."/>
            <person name="Saleh O."/>
            <person name="Blanc G."/>
            <person name="Decker E.L."/>
            <person name="van Gessel N."/>
            <person name="Grimwood J."/>
            <person name="Hayes R.D."/>
            <person name="Graham S.W."/>
            <person name="Gunter L.E."/>
            <person name="McDaniel S.F."/>
            <person name="Hoernstein S.N.W."/>
            <person name="Larsson A."/>
            <person name="Li F.W."/>
            <person name="Perroud P.F."/>
            <person name="Phillips J."/>
            <person name="Ranjan P."/>
            <person name="Rokshar D.S."/>
            <person name="Rothfels C.J."/>
            <person name="Schneider L."/>
            <person name="Shu S."/>
            <person name="Stevenson D.W."/>
            <person name="Thummler F."/>
            <person name="Tillich M."/>
            <person name="Villarreal Aguilar J.C."/>
            <person name="Widiez T."/>
            <person name="Wong G.K."/>
            <person name="Wymore A."/>
            <person name="Zhang Y."/>
            <person name="Zimmer A.D."/>
            <person name="Quatrano R.S."/>
            <person name="Mayer K.F.X."/>
            <person name="Goodstein D."/>
            <person name="Casacuberta J.M."/>
            <person name="Vandepoele K."/>
            <person name="Reski R."/>
            <person name="Cuming A.C."/>
            <person name="Tuskan G.A."/>
            <person name="Maumus F."/>
            <person name="Salse J."/>
            <person name="Schmutz J."/>
            <person name="Rensing S.A."/>
        </authorList>
    </citation>
    <scope>NUCLEOTIDE SEQUENCE [LARGE SCALE GENOMIC DNA]</scope>
    <source>
        <strain evidence="18 19">cv. Gransden 2004</strain>
    </source>
</reference>
<evidence type="ECO:0000313" key="19">
    <source>
        <dbReference type="Proteomes" id="UP000006727"/>
    </source>
</evidence>
<dbReference type="PRINTS" id="PR00705">
    <property type="entry name" value="PAPAIN"/>
</dbReference>
<keyword evidence="7 13" id="KW-0732">Signal</keyword>
<dbReference type="EnsemblPlants" id="Pp3c21_12340V3.1">
    <property type="protein sequence ID" value="Pp3c21_12340V3.1"/>
    <property type="gene ID" value="Pp3c21_12340"/>
</dbReference>
<dbReference type="RefSeq" id="XP_024358608.1">
    <property type="nucleotide sequence ID" value="XM_024502840.2"/>
</dbReference>
<dbReference type="GO" id="GO:0051603">
    <property type="term" value="P:proteolysis involved in protein catabolic process"/>
    <property type="evidence" value="ECO:0000318"/>
    <property type="project" value="GO_Central"/>
</dbReference>
<dbReference type="Pfam" id="PF08246">
    <property type="entry name" value="Inhibitor_I29"/>
    <property type="match status" value="1"/>
</dbReference>
<dbReference type="STRING" id="3218.A0A2K1IRR0"/>
<dbReference type="OMA" id="QYGYCLA"/>
<evidence type="ECO:0000256" key="2">
    <source>
        <dbReference type="ARBA" id="ARBA00004236"/>
    </source>
</evidence>
<dbReference type="PROSITE" id="PS00139">
    <property type="entry name" value="THIOL_PROTEASE_CYS"/>
    <property type="match status" value="1"/>
</dbReference>
<keyword evidence="4" id="KW-1003">Cell membrane</keyword>